<dbReference type="GO" id="GO:0016780">
    <property type="term" value="F:phosphotransferase activity, for other substituted phosphate groups"/>
    <property type="evidence" value="ECO:0007669"/>
    <property type="project" value="TreeGrafter"/>
</dbReference>
<keyword evidence="4 8" id="KW-0812">Transmembrane</keyword>
<feature type="transmembrane region" description="Helical" evidence="8">
    <location>
        <begin position="334"/>
        <end position="357"/>
    </location>
</feature>
<dbReference type="PANTHER" id="PTHR30576">
    <property type="entry name" value="COLANIC BIOSYNTHESIS UDP-GLUCOSE LIPID CARRIER TRANSFERASE"/>
    <property type="match status" value="1"/>
</dbReference>
<comment type="subcellular location">
    <subcellularLocation>
        <location evidence="1">Membrane</location>
        <topology evidence="1">Multi-pass membrane protein</topology>
    </subcellularLocation>
</comment>
<dbReference type="NCBIfam" id="TIGR03025">
    <property type="entry name" value="EPS_sugtrans"/>
    <property type="match status" value="1"/>
</dbReference>
<gene>
    <name evidence="10" type="ORF">LJ757_05395</name>
</gene>
<keyword evidence="3 10" id="KW-0808">Transferase</keyword>
<evidence type="ECO:0000256" key="4">
    <source>
        <dbReference type="ARBA" id="ARBA00022692"/>
    </source>
</evidence>
<dbReference type="EMBL" id="JAJFZV010000004">
    <property type="protein sequence ID" value="MCC3297241.1"/>
    <property type="molecule type" value="Genomic_DNA"/>
</dbReference>
<dbReference type="GO" id="GO:0016020">
    <property type="term" value="C:membrane"/>
    <property type="evidence" value="ECO:0007669"/>
    <property type="project" value="UniProtKB-SubCell"/>
</dbReference>
<keyword evidence="6 8" id="KW-0472">Membrane</keyword>
<accession>A0A9X1MCX7</accession>
<evidence type="ECO:0000256" key="6">
    <source>
        <dbReference type="ARBA" id="ARBA00023136"/>
    </source>
</evidence>
<name>A0A9X1MCX7_9MICC</name>
<comment type="similarity">
    <text evidence="2">Belongs to the bacterial sugar transferase family.</text>
</comment>
<dbReference type="InterPro" id="IPR003362">
    <property type="entry name" value="Bact_transf"/>
</dbReference>
<evidence type="ECO:0000313" key="11">
    <source>
        <dbReference type="Proteomes" id="UP001139158"/>
    </source>
</evidence>
<evidence type="ECO:0000256" key="3">
    <source>
        <dbReference type="ARBA" id="ARBA00022679"/>
    </source>
</evidence>
<sequence>MNRARVRRPPLHEGHAQRSARQRPSRWPQPEVISEHWSAVNQNQPEPRTAGEPWRRKYRVGLIITDFAMTALAVVAGWAAVITVTSRGFTAQSLQHVGFLTVLLVVWNVGLAVYRTREERLLGTGADEYKRVANATLRMFGAVVLAMVLLQRNMPSTALAVSLPLGLAGLLAARWTWRKWLTSQRRLGHYLSRVVVFGGSEDVAYVVKQVSAHASATYQVSGVVVPEGPAPDLKDVLDPDWEVESDPERIPDLVREVGANAVIVAGPVPGGNRYIRELGWKLEGSSTELILASSLTNVAGPRIHWRPVEGLPLMHVELPQYSGGKHVLKRFLDIVLSSLALILLAPVLIVLCLIVRLDSEGPVIFRQQRVGLRGRTFQMLKYRSMVVDAEQRLTALRARNQGAGVLFKLKHDPRVTRCGRWMRKFSLDELPQLWNVLRGDMSLVGPRPPLPSEVKGYEGSTHRRLLIKPGLTGLWQVNGRSNLPWDESIRLDLFYVENWSVTGDLMIMWRTVKVMVQPEGAY</sequence>
<dbReference type="Proteomes" id="UP001139158">
    <property type="component" value="Unassembled WGS sequence"/>
</dbReference>
<keyword evidence="11" id="KW-1185">Reference proteome</keyword>
<evidence type="ECO:0000256" key="2">
    <source>
        <dbReference type="ARBA" id="ARBA00006464"/>
    </source>
</evidence>
<evidence type="ECO:0000259" key="9">
    <source>
        <dbReference type="Pfam" id="PF02397"/>
    </source>
</evidence>
<keyword evidence="5 8" id="KW-1133">Transmembrane helix</keyword>
<dbReference type="Pfam" id="PF02397">
    <property type="entry name" value="Bac_transf"/>
    <property type="match status" value="1"/>
</dbReference>
<evidence type="ECO:0000313" key="10">
    <source>
        <dbReference type="EMBL" id="MCC3297241.1"/>
    </source>
</evidence>
<dbReference type="AlphaFoldDB" id="A0A9X1MCX7"/>
<feature type="transmembrane region" description="Helical" evidence="8">
    <location>
        <begin position="158"/>
        <end position="177"/>
    </location>
</feature>
<organism evidence="10 11">
    <name type="scientific">Arthrobacter caoxuetaonis</name>
    <dbReference type="NCBI Taxonomy" id="2886935"/>
    <lineage>
        <taxon>Bacteria</taxon>
        <taxon>Bacillati</taxon>
        <taxon>Actinomycetota</taxon>
        <taxon>Actinomycetes</taxon>
        <taxon>Micrococcales</taxon>
        <taxon>Micrococcaceae</taxon>
        <taxon>Arthrobacter</taxon>
    </lineage>
</organism>
<evidence type="ECO:0000256" key="8">
    <source>
        <dbReference type="SAM" id="Phobius"/>
    </source>
</evidence>
<dbReference type="PANTHER" id="PTHR30576:SF10">
    <property type="entry name" value="SLL5057 PROTEIN"/>
    <property type="match status" value="1"/>
</dbReference>
<comment type="caution">
    <text evidence="10">The sequence shown here is derived from an EMBL/GenBank/DDBJ whole genome shotgun (WGS) entry which is preliminary data.</text>
</comment>
<feature type="transmembrane region" description="Helical" evidence="8">
    <location>
        <begin position="94"/>
        <end position="114"/>
    </location>
</feature>
<evidence type="ECO:0000256" key="1">
    <source>
        <dbReference type="ARBA" id="ARBA00004141"/>
    </source>
</evidence>
<proteinExistence type="inferred from homology"/>
<feature type="transmembrane region" description="Helical" evidence="8">
    <location>
        <begin position="60"/>
        <end position="82"/>
    </location>
</feature>
<feature type="domain" description="Bacterial sugar transferase" evidence="9">
    <location>
        <begin position="329"/>
        <end position="516"/>
    </location>
</feature>
<reference evidence="10" key="1">
    <citation type="submission" date="2021-10" db="EMBL/GenBank/DDBJ databases">
        <title>Novel species in genus Arthrobacter.</title>
        <authorList>
            <person name="Liu Y."/>
        </authorList>
    </citation>
    <scope>NUCLEOTIDE SEQUENCE</scope>
    <source>
        <strain evidence="10">Zg-Y453</strain>
    </source>
</reference>
<evidence type="ECO:0000256" key="5">
    <source>
        <dbReference type="ARBA" id="ARBA00022989"/>
    </source>
</evidence>
<feature type="region of interest" description="Disordered" evidence="7">
    <location>
        <begin position="1"/>
        <end position="28"/>
    </location>
</feature>
<protein>
    <submittedName>
        <fullName evidence="10">Sugar transferase</fullName>
    </submittedName>
</protein>
<dbReference type="InterPro" id="IPR017475">
    <property type="entry name" value="EPS_sugar_tfrase"/>
</dbReference>
<evidence type="ECO:0000256" key="7">
    <source>
        <dbReference type="SAM" id="MobiDB-lite"/>
    </source>
</evidence>
<feature type="transmembrane region" description="Helical" evidence="8">
    <location>
        <begin position="135"/>
        <end position="152"/>
    </location>
</feature>